<reference evidence="3" key="2">
    <citation type="submission" date="2020-11" db="EMBL/GenBank/DDBJ databases">
        <authorList>
            <person name="McCartney M.A."/>
            <person name="Auch B."/>
            <person name="Kono T."/>
            <person name="Mallez S."/>
            <person name="Becker A."/>
            <person name="Gohl D.M."/>
            <person name="Silverstein K.A.T."/>
            <person name="Koren S."/>
            <person name="Bechman K.B."/>
            <person name="Herman A."/>
            <person name="Abrahante J.E."/>
            <person name="Garbe J."/>
        </authorList>
    </citation>
    <scope>NUCLEOTIDE SEQUENCE</scope>
    <source>
        <strain evidence="3">Duluth1</strain>
        <tissue evidence="3">Whole animal</tissue>
    </source>
</reference>
<dbReference type="GO" id="GO:1905502">
    <property type="term" value="F:acetyl-CoA binding"/>
    <property type="evidence" value="ECO:0007669"/>
    <property type="project" value="TreeGrafter"/>
</dbReference>
<dbReference type="InterPro" id="IPR016181">
    <property type="entry name" value="Acyl_CoA_acyltransferase"/>
</dbReference>
<name>A0A9D4KTQ4_DREPO</name>
<dbReference type="Pfam" id="PF00583">
    <property type="entry name" value="Acetyltransf_1"/>
    <property type="match status" value="1"/>
</dbReference>
<dbReference type="InterPro" id="IPR039840">
    <property type="entry name" value="NAA80"/>
</dbReference>
<dbReference type="GO" id="GO:0008080">
    <property type="term" value="F:N-acetyltransferase activity"/>
    <property type="evidence" value="ECO:0007669"/>
    <property type="project" value="InterPro"/>
</dbReference>
<dbReference type="SUPFAM" id="SSF55729">
    <property type="entry name" value="Acyl-CoA N-acyltransferases (Nat)"/>
    <property type="match status" value="1"/>
</dbReference>
<dbReference type="PANTHER" id="PTHR13538:SF4">
    <property type="entry name" value="N-ALPHA-ACETYLTRANSFERASE 80"/>
    <property type="match status" value="1"/>
</dbReference>
<evidence type="ECO:0000259" key="2">
    <source>
        <dbReference type="PROSITE" id="PS51186"/>
    </source>
</evidence>
<dbReference type="GO" id="GO:0005737">
    <property type="term" value="C:cytoplasm"/>
    <property type="evidence" value="ECO:0007669"/>
    <property type="project" value="TreeGrafter"/>
</dbReference>
<dbReference type="EMBL" id="JAIWYP010000003">
    <property type="protein sequence ID" value="KAH3845903.1"/>
    <property type="molecule type" value="Genomic_DNA"/>
</dbReference>
<feature type="compositionally biased region" description="Pro residues" evidence="1">
    <location>
        <begin position="198"/>
        <end position="215"/>
    </location>
</feature>
<comment type="caution">
    <text evidence="3">The sequence shown here is derived from an EMBL/GenBank/DDBJ whole genome shotgun (WGS) entry which is preliminary data.</text>
</comment>
<dbReference type="PROSITE" id="PS51186">
    <property type="entry name" value="GNAT"/>
    <property type="match status" value="1"/>
</dbReference>
<evidence type="ECO:0000313" key="4">
    <source>
        <dbReference type="Proteomes" id="UP000828390"/>
    </source>
</evidence>
<dbReference type="PANTHER" id="PTHR13538">
    <property type="entry name" value="N-ACETYLTRANSFERASE 6"/>
    <property type="match status" value="1"/>
</dbReference>
<dbReference type="AlphaFoldDB" id="A0A9D4KTQ4"/>
<dbReference type="Proteomes" id="UP000828390">
    <property type="component" value="Unassembled WGS sequence"/>
</dbReference>
<keyword evidence="4" id="KW-1185">Reference proteome</keyword>
<accession>A0A9D4KTQ4</accession>
<dbReference type="InterPro" id="IPR000182">
    <property type="entry name" value="GNAT_dom"/>
</dbReference>
<gene>
    <name evidence="3" type="ORF">DPMN_088194</name>
</gene>
<evidence type="ECO:0000256" key="1">
    <source>
        <dbReference type="SAM" id="MobiDB-lite"/>
    </source>
</evidence>
<proteinExistence type="predicted"/>
<dbReference type="OrthoDB" id="329272at2759"/>
<evidence type="ECO:0000313" key="3">
    <source>
        <dbReference type="EMBL" id="KAH3845903.1"/>
    </source>
</evidence>
<organism evidence="3 4">
    <name type="scientific">Dreissena polymorpha</name>
    <name type="common">Zebra mussel</name>
    <name type="synonym">Mytilus polymorpha</name>
    <dbReference type="NCBI Taxonomy" id="45954"/>
    <lineage>
        <taxon>Eukaryota</taxon>
        <taxon>Metazoa</taxon>
        <taxon>Spiralia</taxon>
        <taxon>Lophotrochozoa</taxon>
        <taxon>Mollusca</taxon>
        <taxon>Bivalvia</taxon>
        <taxon>Autobranchia</taxon>
        <taxon>Heteroconchia</taxon>
        <taxon>Euheterodonta</taxon>
        <taxon>Imparidentia</taxon>
        <taxon>Neoheterodontei</taxon>
        <taxon>Myida</taxon>
        <taxon>Dreissenoidea</taxon>
        <taxon>Dreissenidae</taxon>
        <taxon>Dreissena</taxon>
    </lineage>
</organism>
<sequence>MTFELLPLHKNKQFSTECAEILNEEWKRSMTARFHALEKSRDEYPVNLVLIEQAGTSEAFVVGHSRLALVQGQTDKSCFLESVVIRKRLRGKGLGRILMEKTEQFAEKEGFKVIYLTTHDKEEFYAHLGYEKSQPVVSFGTDIIPEHLVKQLTGNLDSEEHLASTIKHTCADTVKNGNPPVSHGPTTPKAPCSGPIPSSVPRPPVPAPPPPPPPVVSKLQTSDISRFDPACIVWMKKRLQA</sequence>
<dbReference type="CDD" id="cd04301">
    <property type="entry name" value="NAT_SF"/>
    <property type="match status" value="1"/>
</dbReference>
<dbReference type="Gene3D" id="3.40.630.30">
    <property type="match status" value="1"/>
</dbReference>
<reference evidence="3" key="1">
    <citation type="journal article" date="2019" name="bioRxiv">
        <title>The Genome of the Zebra Mussel, Dreissena polymorpha: A Resource for Invasive Species Research.</title>
        <authorList>
            <person name="McCartney M.A."/>
            <person name="Auch B."/>
            <person name="Kono T."/>
            <person name="Mallez S."/>
            <person name="Zhang Y."/>
            <person name="Obille A."/>
            <person name="Becker A."/>
            <person name="Abrahante J.E."/>
            <person name="Garbe J."/>
            <person name="Badalamenti J.P."/>
            <person name="Herman A."/>
            <person name="Mangelson H."/>
            <person name="Liachko I."/>
            <person name="Sullivan S."/>
            <person name="Sone E.D."/>
            <person name="Koren S."/>
            <person name="Silverstein K.A.T."/>
            <person name="Beckman K.B."/>
            <person name="Gohl D.M."/>
        </authorList>
    </citation>
    <scope>NUCLEOTIDE SEQUENCE</scope>
    <source>
        <strain evidence="3">Duluth1</strain>
        <tissue evidence="3">Whole animal</tissue>
    </source>
</reference>
<feature type="domain" description="N-acetyltransferase" evidence="2">
    <location>
        <begin position="1"/>
        <end position="155"/>
    </location>
</feature>
<feature type="region of interest" description="Disordered" evidence="1">
    <location>
        <begin position="174"/>
        <end position="220"/>
    </location>
</feature>
<protein>
    <recommendedName>
        <fullName evidence="2">N-acetyltransferase domain-containing protein</fullName>
    </recommendedName>
</protein>